<evidence type="ECO:0000256" key="1">
    <source>
        <dbReference type="SAM" id="MobiDB-lite"/>
    </source>
</evidence>
<proteinExistence type="predicted"/>
<dbReference type="GeneID" id="101648888"/>
<name>A0ABM0IXL2_ECHTE</name>
<feature type="compositionally biased region" description="Polar residues" evidence="1">
    <location>
        <begin position="659"/>
        <end position="668"/>
    </location>
</feature>
<feature type="compositionally biased region" description="Low complexity" evidence="1">
    <location>
        <begin position="1"/>
        <end position="21"/>
    </location>
</feature>
<accession>A0ABM0IXL2</accession>
<dbReference type="SUPFAM" id="SSF50249">
    <property type="entry name" value="Nucleic acid-binding proteins"/>
    <property type="match status" value="2"/>
</dbReference>
<dbReference type="Pfam" id="PF17659">
    <property type="entry name" value="RADX"/>
    <property type="match status" value="1"/>
</dbReference>
<feature type="compositionally biased region" description="Basic and acidic residues" evidence="1">
    <location>
        <begin position="600"/>
        <end position="611"/>
    </location>
</feature>
<keyword evidence="2" id="KW-1185">Reference proteome</keyword>
<feature type="region of interest" description="Disordered" evidence="1">
    <location>
        <begin position="572"/>
        <end position="673"/>
    </location>
</feature>
<gene>
    <name evidence="3" type="primary">RADX</name>
</gene>
<feature type="compositionally biased region" description="Basic and acidic residues" evidence="1">
    <location>
        <begin position="22"/>
        <end position="32"/>
    </location>
</feature>
<dbReference type="InterPro" id="IPR012340">
    <property type="entry name" value="NA-bd_OB-fold"/>
</dbReference>
<sequence length="854" mass="97679">MATNFSPMSSNSSQSGPSHAGSDQEKREREWHGVTGGVTQMCKTLEPKSWIQKVMEQAIDTPRRWINLSDVQPVAVLAIQRYLLEDDPRDQLSRLTNYCFDVTISDGVYQEKCFLDPNLNFLVYNNILKVGKEVIISRVLCLYNERRVRQEILWIAKLLCGGNMEAISVETPFRNRAQKMKPERPLRGVKSHYLALWNNEDPYGDIWLTNKQAEEINVKSMKIISLSNLEITWTNRCYFPALLVRILHKSKLQYYGKPNKNVIEPYQAFLDVADSSGMVSVVMWNSLCPEWYKCLNVGSVLLLRDYSVKQSYPMKKPLIPVDAQMKLISTIEICLNLQQPQTNIHMIPENQVKSQWGLPKLTHQFVTRAELNDLPDKYLCDIVGILVYVGRVQRIRKKEKREDFWTFRWLHAVDQTSQEPFIVKLFSTSQPDIFENLYPMTYFICTQLKIMKNSEQEPKLLYLITTNDSRISITDPKDQPCAHDAKVKNFIHWVKGKRWSEEMKNTVFGGYYPYPQVPETFSKYSSSVKVESLLIATSEVRKTIENLQYREQKRIAIQGIITAIKYFPHRGATQSTSASETLQHADLPSRAAGGDNESLESGHGHHYEKGEPVSPWSSPCASTIPSLSKKMGAQKDADASLITVPQPEMSSKAKENKAGQESTSNHSSGKSRECLNEKWESPLWREMKSHLIDHLHYSYVYPESIPRKFVLQHKNFLSQQYNLQSSIYSPPEEGCTQFKNIKTASNLGHFEVTILGLNHEIAIDVAFMPMYCSKDVHEAQIDKLLSSMNSSCVFPPEATDDKPEDQRVLAGDIIKAVTELNKAHVISIVDICNLGDNKIEVCLHKIYTPENICE</sequence>
<feature type="compositionally biased region" description="Polar residues" evidence="1">
    <location>
        <begin position="572"/>
        <end position="582"/>
    </location>
</feature>
<evidence type="ECO:0000313" key="2">
    <source>
        <dbReference type="Proteomes" id="UP000694863"/>
    </source>
</evidence>
<dbReference type="RefSeq" id="XP_004710150.1">
    <property type="nucleotide sequence ID" value="XM_004710093.1"/>
</dbReference>
<organism evidence="2 3">
    <name type="scientific">Echinops telfairi</name>
    <name type="common">Lesser hedgehog tenrec</name>
    <dbReference type="NCBI Taxonomy" id="9371"/>
    <lineage>
        <taxon>Eukaryota</taxon>
        <taxon>Metazoa</taxon>
        <taxon>Chordata</taxon>
        <taxon>Craniata</taxon>
        <taxon>Vertebrata</taxon>
        <taxon>Euteleostomi</taxon>
        <taxon>Mammalia</taxon>
        <taxon>Eutheria</taxon>
        <taxon>Afrotheria</taxon>
        <taxon>Tenrecidae</taxon>
        <taxon>Tenrecinae</taxon>
        <taxon>Echinops</taxon>
    </lineage>
</organism>
<dbReference type="Gene3D" id="2.40.50.140">
    <property type="entry name" value="Nucleic acid-binding proteins"/>
    <property type="match status" value="2"/>
</dbReference>
<protein>
    <submittedName>
        <fullName evidence="3">RPA-related protein RADX</fullName>
    </submittedName>
</protein>
<feature type="compositionally biased region" description="Polar residues" evidence="1">
    <location>
        <begin position="615"/>
        <end position="626"/>
    </location>
</feature>
<evidence type="ECO:0000313" key="3">
    <source>
        <dbReference type="RefSeq" id="XP_004710150.1"/>
    </source>
</evidence>
<reference evidence="3" key="1">
    <citation type="submission" date="2025-08" db="UniProtKB">
        <authorList>
            <consortium name="RefSeq"/>
        </authorList>
    </citation>
    <scope>IDENTIFICATION</scope>
</reference>
<dbReference type="InterPro" id="IPR040893">
    <property type="entry name" value="RADX"/>
</dbReference>
<dbReference type="PANTHER" id="PTHR14944:SF2">
    <property type="entry name" value="RPA-RELATED PROTEIN RADX"/>
    <property type="match status" value="1"/>
</dbReference>
<feature type="region of interest" description="Disordered" evidence="1">
    <location>
        <begin position="1"/>
        <end position="33"/>
    </location>
</feature>
<dbReference type="Proteomes" id="UP000694863">
    <property type="component" value="Unplaced"/>
</dbReference>
<dbReference type="PANTHER" id="PTHR14944">
    <property type="entry name" value="RPA-RELATED PROTEIN RADX"/>
    <property type="match status" value="1"/>
</dbReference>